<feature type="chain" id="PRO_5003939837" evidence="1">
    <location>
        <begin position="19"/>
        <end position="285"/>
    </location>
</feature>
<dbReference type="Proteomes" id="UP000031512">
    <property type="component" value="Chromosome 1"/>
</dbReference>
<accession>L0AWU6</accession>
<reference evidence="2 3" key="1">
    <citation type="journal article" date="2012" name="BMC Genomics">
        <title>Comparative genomic analysis and phylogenetic position of Theileria equi.</title>
        <authorList>
            <person name="Kappmeyer L.S."/>
            <person name="Thiagarajan M."/>
            <person name="Herndon D.R."/>
            <person name="Ramsay J.D."/>
            <person name="Caler E."/>
            <person name="Djikeng A."/>
            <person name="Gillespie J.J."/>
            <person name="Lau A.O."/>
            <person name="Roalson E.H."/>
            <person name="Silva J.C."/>
            <person name="Silva M.G."/>
            <person name="Suarez C.E."/>
            <person name="Ueti M.W."/>
            <person name="Nene V.M."/>
            <person name="Mealey R.H."/>
            <person name="Knowles D.P."/>
            <person name="Brayton K.A."/>
        </authorList>
    </citation>
    <scope>NUCLEOTIDE SEQUENCE [LARGE SCALE GENOMIC DNA]</scope>
    <source>
        <strain evidence="2 3">WA</strain>
    </source>
</reference>
<keyword evidence="3" id="KW-1185">Reference proteome</keyword>
<proteinExistence type="predicted"/>
<dbReference type="VEuPathDB" id="PiroplasmaDB:BEWA_025770"/>
<evidence type="ECO:0000313" key="2">
    <source>
        <dbReference type="EMBL" id="AFZ79728.1"/>
    </source>
</evidence>
<dbReference type="RefSeq" id="XP_004829394.1">
    <property type="nucleotide sequence ID" value="XM_004829337.1"/>
</dbReference>
<evidence type="ECO:0000313" key="3">
    <source>
        <dbReference type="Proteomes" id="UP000031512"/>
    </source>
</evidence>
<dbReference type="GeneID" id="15807111"/>
<feature type="signal peptide" evidence="1">
    <location>
        <begin position="1"/>
        <end position="18"/>
    </location>
</feature>
<sequence length="285" mass="31942">MNVLWDLCLILWIGSSIATITTSGRRMCTTVRANNRARQNIQTSDRGVPNAPTTVPSGLVLDLEKPDDKLYQSFDYDTDGIPTRFIVPKDDNVITSVKEGSLEVWKASGDNVACAFVTLRLSDGKPVIAQLTKNTNGNPMVIFVKKDGTWKVTDDYKGELNKLRRTTESVENFTLDLSANQDTPNCRIFDTKLYGVPVRFYAPKFGFHATKMSFGGTELWTNAPESNKRIFLLIAGLGNGELKTINAFIRDPNNGSELLYYGFKDGKWENISKDEYNKKFEGLKK</sequence>
<keyword evidence="1" id="KW-0732">Signal</keyword>
<name>L0AWU6_THEEQ</name>
<protein>
    <submittedName>
        <fullName evidence="2">Signal peptide-containing protein</fullName>
    </submittedName>
</protein>
<evidence type="ECO:0000256" key="1">
    <source>
        <dbReference type="SAM" id="SignalP"/>
    </source>
</evidence>
<dbReference type="Pfam" id="PF04385">
    <property type="entry name" value="FAINT"/>
    <property type="match status" value="1"/>
</dbReference>
<dbReference type="AlphaFoldDB" id="L0AWU6"/>
<dbReference type="EMBL" id="CP001669">
    <property type="protein sequence ID" value="AFZ79728.1"/>
    <property type="molecule type" value="Genomic_DNA"/>
</dbReference>
<dbReference type="InterPro" id="IPR007480">
    <property type="entry name" value="DUF529"/>
</dbReference>
<gene>
    <name evidence="2" type="ORF">BEWA_025770</name>
</gene>
<dbReference type="KEGG" id="beq:BEWA_025770"/>
<organism evidence="2 3">
    <name type="scientific">Theileria equi strain WA</name>
    <dbReference type="NCBI Taxonomy" id="1537102"/>
    <lineage>
        <taxon>Eukaryota</taxon>
        <taxon>Sar</taxon>
        <taxon>Alveolata</taxon>
        <taxon>Apicomplexa</taxon>
        <taxon>Aconoidasida</taxon>
        <taxon>Piroplasmida</taxon>
        <taxon>Theileriidae</taxon>
        <taxon>Theileria</taxon>
    </lineage>
</organism>